<feature type="region of interest" description="Disordered" evidence="2">
    <location>
        <begin position="330"/>
        <end position="361"/>
    </location>
</feature>
<dbReference type="EMBL" id="CAMXCT010005468">
    <property type="protein sequence ID" value="CAI4012449.1"/>
    <property type="molecule type" value="Genomic_DNA"/>
</dbReference>
<dbReference type="InterPro" id="IPR032675">
    <property type="entry name" value="LRR_dom_sf"/>
</dbReference>
<dbReference type="Gene3D" id="3.80.10.10">
    <property type="entry name" value="Ribonuclease Inhibitor"/>
    <property type="match status" value="2"/>
</dbReference>
<keyword evidence="5" id="KW-0238">DNA-binding</keyword>
<dbReference type="PANTHER" id="PTHR24111:SF0">
    <property type="entry name" value="LEUCINE-RICH REPEAT-CONTAINING PROTEIN"/>
    <property type="match status" value="1"/>
</dbReference>
<dbReference type="OrthoDB" id="434423at2759"/>
<dbReference type="InterPro" id="IPR052201">
    <property type="entry name" value="LRR-containing_regulator"/>
</dbReference>
<comment type="caution">
    <text evidence="4">The sequence shown here is derived from an EMBL/GenBank/DDBJ whole genome shotgun (WGS) entry which is preliminary data.</text>
</comment>
<feature type="compositionally biased region" description="Basic and acidic residues" evidence="2">
    <location>
        <begin position="1"/>
        <end position="25"/>
    </location>
</feature>
<dbReference type="SUPFAM" id="SSF50156">
    <property type="entry name" value="PDZ domain-like"/>
    <property type="match status" value="1"/>
</dbReference>
<name>A0A9P1GJC9_9DINO</name>
<keyword evidence="6" id="KW-1185">Reference proteome</keyword>
<proteinExistence type="predicted"/>
<organism evidence="4">
    <name type="scientific">Cladocopium goreaui</name>
    <dbReference type="NCBI Taxonomy" id="2562237"/>
    <lineage>
        <taxon>Eukaryota</taxon>
        <taxon>Sar</taxon>
        <taxon>Alveolata</taxon>
        <taxon>Dinophyceae</taxon>
        <taxon>Suessiales</taxon>
        <taxon>Symbiodiniaceae</taxon>
        <taxon>Cladocopium</taxon>
    </lineage>
</organism>
<gene>
    <name evidence="4" type="ORF">C1SCF055_LOCUS37510</name>
</gene>
<dbReference type="InterPro" id="IPR036034">
    <property type="entry name" value="PDZ_sf"/>
</dbReference>
<dbReference type="EMBL" id="CAMXCT030005468">
    <property type="protein sequence ID" value="CAL4799761.1"/>
    <property type="molecule type" value="Genomic_DNA"/>
</dbReference>
<evidence type="ECO:0000313" key="5">
    <source>
        <dbReference type="EMBL" id="CAL4799761.1"/>
    </source>
</evidence>
<accession>A0A9P1GJC9</accession>
<feature type="compositionally biased region" description="Low complexity" evidence="2">
    <location>
        <begin position="443"/>
        <end position="454"/>
    </location>
</feature>
<dbReference type="InterPro" id="IPR001478">
    <property type="entry name" value="PDZ"/>
</dbReference>
<feature type="domain" description="PDZ" evidence="3">
    <location>
        <begin position="1373"/>
        <end position="1456"/>
    </location>
</feature>
<dbReference type="PANTHER" id="PTHR24111">
    <property type="entry name" value="LEUCINE-RICH REPEAT-CONTAINING PROTEIN 34"/>
    <property type="match status" value="1"/>
</dbReference>
<reference evidence="4" key="1">
    <citation type="submission" date="2022-10" db="EMBL/GenBank/DDBJ databases">
        <authorList>
            <person name="Chen Y."/>
            <person name="Dougan E. K."/>
            <person name="Chan C."/>
            <person name="Rhodes N."/>
            <person name="Thang M."/>
        </authorList>
    </citation>
    <scope>NUCLEOTIDE SEQUENCE</scope>
</reference>
<evidence type="ECO:0000256" key="2">
    <source>
        <dbReference type="SAM" id="MobiDB-lite"/>
    </source>
</evidence>
<reference evidence="5 6" key="2">
    <citation type="submission" date="2024-05" db="EMBL/GenBank/DDBJ databases">
        <authorList>
            <person name="Chen Y."/>
            <person name="Shah S."/>
            <person name="Dougan E. K."/>
            <person name="Thang M."/>
            <person name="Chan C."/>
        </authorList>
    </citation>
    <scope>NUCLEOTIDE SEQUENCE [LARGE SCALE GENOMIC DNA]</scope>
</reference>
<feature type="region of interest" description="Disordered" evidence="2">
    <location>
        <begin position="1"/>
        <end position="38"/>
    </location>
</feature>
<keyword evidence="1" id="KW-0677">Repeat</keyword>
<evidence type="ECO:0000256" key="1">
    <source>
        <dbReference type="ARBA" id="ARBA00022737"/>
    </source>
</evidence>
<dbReference type="PROSITE" id="PS50106">
    <property type="entry name" value="PDZ"/>
    <property type="match status" value="2"/>
</dbReference>
<feature type="region of interest" description="Disordered" evidence="2">
    <location>
        <begin position="1333"/>
        <end position="1354"/>
    </location>
</feature>
<feature type="compositionally biased region" description="Polar residues" evidence="2">
    <location>
        <begin position="1336"/>
        <end position="1353"/>
    </location>
</feature>
<dbReference type="SMART" id="SM00368">
    <property type="entry name" value="LRR_RI"/>
    <property type="match status" value="3"/>
</dbReference>
<feature type="compositionally biased region" description="Polar residues" evidence="2">
    <location>
        <begin position="407"/>
        <end position="442"/>
    </location>
</feature>
<feature type="compositionally biased region" description="Polar residues" evidence="2">
    <location>
        <begin position="351"/>
        <end position="361"/>
    </location>
</feature>
<feature type="region of interest" description="Disordered" evidence="2">
    <location>
        <begin position="385"/>
        <end position="457"/>
    </location>
</feature>
<dbReference type="Proteomes" id="UP001152797">
    <property type="component" value="Unassembled WGS sequence"/>
</dbReference>
<evidence type="ECO:0000313" key="6">
    <source>
        <dbReference type="Proteomes" id="UP001152797"/>
    </source>
</evidence>
<dbReference type="GO" id="GO:0003677">
    <property type="term" value="F:DNA binding"/>
    <property type="evidence" value="ECO:0007669"/>
    <property type="project" value="UniProtKB-KW"/>
</dbReference>
<feature type="domain" description="PDZ" evidence="3">
    <location>
        <begin position="1459"/>
        <end position="1532"/>
    </location>
</feature>
<feature type="compositionally biased region" description="Basic and acidic residues" evidence="2">
    <location>
        <begin position="392"/>
        <end position="405"/>
    </location>
</feature>
<dbReference type="SUPFAM" id="SSF52047">
    <property type="entry name" value="RNI-like"/>
    <property type="match status" value="1"/>
</dbReference>
<dbReference type="EMBL" id="CAMXCT020005468">
    <property type="protein sequence ID" value="CAL1165824.1"/>
    <property type="molecule type" value="Genomic_DNA"/>
</dbReference>
<dbReference type="Gene3D" id="2.30.42.10">
    <property type="match status" value="1"/>
</dbReference>
<protein>
    <submittedName>
        <fullName evidence="5">Replication protein A 70 kDa DNA-binding subunit</fullName>
    </submittedName>
</protein>
<evidence type="ECO:0000313" key="4">
    <source>
        <dbReference type="EMBL" id="CAI4012449.1"/>
    </source>
</evidence>
<sequence>MSQTSEKEEREENKEEEQKENKGDAAESGSSQASSVFNTNAGEVPDFIAPKLPERMTSQIAATAAQMTTSRGDRKTLRKSNTLRSIRSTTRLAGDELQGMVNELTGTQQRQFLASQSSSGYLSDFIERRKAAEGNHKMSNDRYLYYFIYSRPQSFLGEATTHATGLLEREQLESDLMSSIVLERKKEKVMPPTGLKDLVAQAQNILNMKKTLMTIRVSVFNWEINVKLLEYGYKDDQDVVLNRMEDRHWRSESFWSMYHDRARDHRPERPEHFDELPDQGLQAHNTLLGLSSCVQQQLWSAHHGCPGAQQKDLLKKAMTKLPVEMTRLTREHQTLSEHPTHPTRWLPPRPSSATLQRSASAQQMLKELVRPASAGALGLRRTWGSQSLPTLDRPKPIAADRKDMLRSINSRPTSAGSSGALRTQRTQRPSSAGSWGTASRPQSAAKSAAKSSTKSWRKIGTAPAVPDLAASHHFAGSSNAWQPASPQRSMASRHQAPSCCKHYLKACEKYGTMPDMLDFNTGLSDKFHAPRRYLCDANLLAVAGMLPARDHVEEVNLQENSNLTDVSLVPFLEQFIKIGRLADGLKKLNLKYCKGLAWLGQETLLRLVSSAKNLRELDLSGVQIGMRAQSRLCEAVGDHPHLLSTGLSRVGLGGHCLTKVCLHALLGSGTNKKLNLSWNVFNKQEFQLIGDYVAENLVLEHLLLDHCAGYIAREDTPISHMVEKLAFNHSLRSLSINTNRIDSRAALVIEDSLEGHPSLRRLYLRNNPLGIMGLRSILRLLCREESHLSRLDIEGCHGGKSGDEVVFNKGAQQAFSFTNPGGKYILDLSIPYDRSLCRMLYETAERFSLKHSQAFVNISYSNPPYQHPIRDSIGQYKVRREGVLTFTFNVESAIAAKWGEIADDDFVAFLNAHLDLMRFTPHRIKMRPLLANWKAISGMPMEQETFLSALASDFNMVVPYLEYMVKACPEASTQILFRLIPSLKRTGANMYLATSLFLNMEDLLVTLRDMEAYMLFNPQNPTGHYKLSLENSTDFAVAQQLLLLDRWECVVNRRNRRVDVSQRGNQSQLRNECHQGRSLHLSVNTLNEWVIPEFGEFECDYVTSYHPKKGSKPLSDALWESLMMVMYDSPCSPQNRLKVLKSISHQFFLSALHIRQMVGFFRQDLDREDALVFFWPRVVDKYNAKVFRVRFEKQEDVVRLQERLGYVSFFPYMQPENAKFRFNMSTYEQRLAASLFVTLMLREMPGNIKDPMYERPDGSRDPLTMGVPRSWAEPGSLGSLREAGELAFVEVVAASKAWTASPMPELYSYQPARFHLEECLDPLPYPEKSPMIAASPTKSPGSCSVSTPKTPRTPSLLASALSARRQMEQREFLVQLEVKEPGDLGLDFELAEAFCMVSRVYGAAARWNETAETAEKIQKFDQLLAVDDSENVASPTSAASLQKQQGQVKLRLRRPQWRRVELAPKGQKLGLALTRRQESNSILVRKVELDGFVAQSGIRGQETLRVDDCIVAVNGVKDDVAQMAKQLVAKSLTLEVCTY</sequence>
<feature type="compositionally biased region" description="Basic and acidic residues" evidence="2">
    <location>
        <begin position="330"/>
        <end position="340"/>
    </location>
</feature>
<feature type="compositionally biased region" description="Polar residues" evidence="2">
    <location>
        <begin position="28"/>
        <end position="38"/>
    </location>
</feature>
<evidence type="ECO:0000259" key="3">
    <source>
        <dbReference type="PROSITE" id="PS50106"/>
    </source>
</evidence>